<gene>
    <name evidence="1" type="ORF">METZ01_LOCUS460732</name>
</gene>
<evidence type="ECO:0000313" key="1">
    <source>
        <dbReference type="EMBL" id="SVE07878.1"/>
    </source>
</evidence>
<dbReference type="Gene3D" id="3.40.830.10">
    <property type="entry name" value="LigB-like"/>
    <property type="match status" value="1"/>
</dbReference>
<dbReference type="SUPFAM" id="SSF53213">
    <property type="entry name" value="LigB-like"/>
    <property type="match status" value="1"/>
</dbReference>
<dbReference type="AlphaFoldDB" id="A0A383AL86"/>
<protein>
    <submittedName>
        <fullName evidence="1">Uncharacterized protein</fullName>
    </submittedName>
</protein>
<sequence>MHDSFAKAREDILALKPDLLLLYSSQWPSIIGHQVQAEPEPTWRLVDEDFHALGTVHYKLRMDAEFADVLNDCAKERGLTSRTVAYRGFPVDTGTVVALQLLNP</sequence>
<dbReference type="EMBL" id="UINC01192633">
    <property type="protein sequence ID" value="SVE07878.1"/>
    <property type="molecule type" value="Genomic_DNA"/>
</dbReference>
<proteinExistence type="predicted"/>
<name>A0A383AL86_9ZZZZ</name>
<organism evidence="1">
    <name type="scientific">marine metagenome</name>
    <dbReference type="NCBI Taxonomy" id="408172"/>
    <lineage>
        <taxon>unclassified sequences</taxon>
        <taxon>metagenomes</taxon>
        <taxon>ecological metagenomes</taxon>
    </lineage>
</organism>
<feature type="non-terminal residue" evidence="1">
    <location>
        <position position="104"/>
    </location>
</feature>
<accession>A0A383AL86</accession>
<reference evidence="1" key="1">
    <citation type="submission" date="2018-05" db="EMBL/GenBank/DDBJ databases">
        <authorList>
            <person name="Lanie J.A."/>
            <person name="Ng W.-L."/>
            <person name="Kazmierczak K.M."/>
            <person name="Andrzejewski T.M."/>
            <person name="Davidsen T.M."/>
            <person name="Wayne K.J."/>
            <person name="Tettelin H."/>
            <person name="Glass J.I."/>
            <person name="Rusch D."/>
            <person name="Podicherti R."/>
            <person name="Tsui H.-C.T."/>
            <person name="Winkler M.E."/>
        </authorList>
    </citation>
    <scope>NUCLEOTIDE SEQUENCE</scope>
</reference>